<sequence>MDDVREVSCRPRYRRALWAWFGVAVVATVAGGAAGLVLGGPALLGVGVVPAVGAVAALRGATVRMAADGRGVRVWGPGRRRRAVAWSEVVEVGVRLRVVHSSGGTGEYRRVVLGLRSGRKWALPLPRGWESVDPAFTADLAALRALHRRYGRRESGRGGQSEQAPVVTSYTGAGRGWVGAVLLSLLFLGAAGLFASWMPDVTANERAWRAAVPCTAETPAAERQECLRGMSAVIERTEPHRPKKDSWLYFVDGRPLSRLRVSWEAAEAFQPGDRVRLTVWREQVMKVSGERYVWHEHVVTSRSTTVVIALLVLTAGYPAAVALTRLRGRRLPADAALPSTLPFAAALAATAVWLLPLCYRHPTSPPTSPGALAWAAGGAVVTVVLLVWAWRVTRAARARGVQLRPLA</sequence>
<evidence type="ECO:0000256" key="1">
    <source>
        <dbReference type="SAM" id="Phobius"/>
    </source>
</evidence>
<gene>
    <name evidence="2" type="ORF">ACFQZ6_28220</name>
</gene>
<keyword evidence="1" id="KW-1133">Transmembrane helix</keyword>
<feature type="transmembrane region" description="Helical" evidence="1">
    <location>
        <begin position="371"/>
        <end position="390"/>
    </location>
</feature>
<reference evidence="3" key="1">
    <citation type="journal article" date="2019" name="Int. J. Syst. Evol. Microbiol.">
        <title>The Global Catalogue of Microorganisms (GCM) 10K type strain sequencing project: providing services to taxonomists for standard genome sequencing and annotation.</title>
        <authorList>
            <consortium name="The Broad Institute Genomics Platform"/>
            <consortium name="The Broad Institute Genome Sequencing Center for Infectious Disease"/>
            <person name="Wu L."/>
            <person name="Ma J."/>
        </authorList>
    </citation>
    <scope>NUCLEOTIDE SEQUENCE [LARGE SCALE GENOMIC DNA]</scope>
    <source>
        <strain evidence="3">CGMCC 4.7400</strain>
    </source>
</reference>
<name>A0ABW2WEW8_9ACTN</name>
<feature type="transmembrane region" description="Helical" evidence="1">
    <location>
        <begin position="335"/>
        <end position="355"/>
    </location>
</feature>
<comment type="caution">
    <text evidence="2">The sequence shown here is derived from an EMBL/GenBank/DDBJ whole genome shotgun (WGS) entry which is preliminary data.</text>
</comment>
<keyword evidence="1" id="KW-0472">Membrane</keyword>
<feature type="transmembrane region" description="Helical" evidence="1">
    <location>
        <begin position="177"/>
        <end position="198"/>
    </location>
</feature>
<proteinExistence type="predicted"/>
<evidence type="ECO:0000313" key="2">
    <source>
        <dbReference type="EMBL" id="MFD0318028.1"/>
    </source>
</evidence>
<keyword evidence="1" id="KW-0812">Transmembrane</keyword>
<feature type="transmembrane region" description="Helical" evidence="1">
    <location>
        <begin position="16"/>
        <end position="36"/>
    </location>
</feature>
<dbReference type="Proteomes" id="UP001597023">
    <property type="component" value="Unassembled WGS sequence"/>
</dbReference>
<feature type="transmembrane region" description="Helical" evidence="1">
    <location>
        <begin position="304"/>
        <end position="323"/>
    </location>
</feature>
<protein>
    <submittedName>
        <fullName evidence="2">PH domain-containing protein</fullName>
    </submittedName>
</protein>
<accession>A0ABW2WEW8</accession>
<dbReference type="RefSeq" id="WP_381614340.1">
    <property type="nucleotide sequence ID" value="NZ_JBHTEB010000001.1"/>
</dbReference>
<feature type="transmembrane region" description="Helical" evidence="1">
    <location>
        <begin position="42"/>
        <end position="61"/>
    </location>
</feature>
<evidence type="ECO:0000313" key="3">
    <source>
        <dbReference type="Proteomes" id="UP001597023"/>
    </source>
</evidence>
<organism evidence="2 3">
    <name type="scientific">Streptomyces flavalbus</name>
    <dbReference type="NCBI Taxonomy" id="2665155"/>
    <lineage>
        <taxon>Bacteria</taxon>
        <taxon>Bacillati</taxon>
        <taxon>Actinomycetota</taxon>
        <taxon>Actinomycetes</taxon>
        <taxon>Kitasatosporales</taxon>
        <taxon>Streptomycetaceae</taxon>
        <taxon>Streptomyces</taxon>
    </lineage>
</organism>
<keyword evidence="3" id="KW-1185">Reference proteome</keyword>
<dbReference type="EMBL" id="JBHTEB010000001">
    <property type="protein sequence ID" value="MFD0318028.1"/>
    <property type="molecule type" value="Genomic_DNA"/>
</dbReference>